<keyword evidence="2" id="KW-0963">Cytoplasm</keyword>
<dbReference type="Pfam" id="PF05729">
    <property type="entry name" value="NACHT"/>
    <property type="match status" value="1"/>
</dbReference>
<organism evidence="10 11">
    <name type="scientific">Poecilia formosa</name>
    <name type="common">Amazon molly</name>
    <name type="synonym">Limia formosa</name>
    <dbReference type="NCBI Taxonomy" id="48698"/>
    <lineage>
        <taxon>Eukaryota</taxon>
        <taxon>Metazoa</taxon>
        <taxon>Chordata</taxon>
        <taxon>Craniata</taxon>
        <taxon>Vertebrata</taxon>
        <taxon>Euteleostomi</taxon>
        <taxon>Actinopterygii</taxon>
        <taxon>Neopterygii</taxon>
        <taxon>Teleostei</taxon>
        <taxon>Neoteleostei</taxon>
        <taxon>Acanthomorphata</taxon>
        <taxon>Ovalentaria</taxon>
        <taxon>Atherinomorphae</taxon>
        <taxon>Cyprinodontiformes</taxon>
        <taxon>Poeciliidae</taxon>
        <taxon>Poeciliinae</taxon>
        <taxon>Poecilia</taxon>
    </lineage>
</organism>
<keyword evidence="4" id="KW-0677">Repeat</keyword>
<dbReference type="InterPro" id="IPR003877">
    <property type="entry name" value="SPRY_dom"/>
</dbReference>
<feature type="compositionally biased region" description="Basic and acidic residues" evidence="7">
    <location>
        <begin position="53"/>
        <end position="65"/>
    </location>
</feature>
<reference evidence="10" key="2">
    <citation type="submission" date="2025-08" db="UniProtKB">
        <authorList>
            <consortium name="Ensembl"/>
        </authorList>
    </citation>
    <scope>IDENTIFICATION</scope>
</reference>
<dbReference type="SUPFAM" id="SSF52047">
    <property type="entry name" value="RNI-like"/>
    <property type="match status" value="1"/>
</dbReference>
<dbReference type="OMA" id="PQKEHYF"/>
<dbReference type="SMART" id="SM00589">
    <property type="entry name" value="PRY"/>
    <property type="match status" value="1"/>
</dbReference>
<dbReference type="Pfam" id="PF17779">
    <property type="entry name" value="WHD_NOD2"/>
    <property type="match status" value="1"/>
</dbReference>
<evidence type="ECO:0000256" key="3">
    <source>
        <dbReference type="ARBA" id="ARBA00022614"/>
    </source>
</evidence>
<dbReference type="InterPro" id="IPR032675">
    <property type="entry name" value="LRR_dom_sf"/>
</dbReference>
<keyword evidence="6" id="KW-0067">ATP-binding</keyword>
<feature type="domain" description="B30.2/SPRY" evidence="8">
    <location>
        <begin position="804"/>
        <end position="994"/>
    </location>
</feature>
<dbReference type="SMART" id="SM01288">
    <property type="entry name" value="FISNA"/>
    <property type="match status" value="1"/>
</dbReference>
<protein>
    <recommendedName>
        <fullName evidence="12">B30.2/SPRY domain-containing protein</fullName>
    </recommendedName>
</protein>
<dbReference type="InterPro" id="IPR051261">
    <property type="entry name" value="NLR"/>
</dbReference>
<dbReference type="Gene3D" id="3.80.10.10">
    <property type="entry name" value="Ribonuclease Inhibitor"/>
    <property type="match status" value="1"/>
</dbReference>
<dbReference type="InterPro" id="IPR006574">
    <property type="entry name" value="PRY"/>
</dbReference>
<keyword evidence="11" id="KW-1185">Reference proteome</keyword>
<dbReference type="InterPro" id="IPR007111">
    <property type="entry name" value="NACHT_NTPase"/>
</dbReference>
<dbReference type="SMART" id="SM00449">
    <property type="entry name" value="SPRY"/>
    <property type="match status" value="1"/>
</dbReference>
<evidence type="ECO:0000259" key="9">
    <source>
        <dbReference type="PROSITE" id="PS50837"/>
    </source>
</evidence>
<dbReference type="Pfam" id="PF00622">
    <property type="entry name" value="SPRY"/>
    <property type="match status" value="1"/>
</dbReference>
<dbReference type="Gene3D" id="3.40.50.300">
    <property type="entry name" value="P-loop containing nucleotide triphosphate hydrolases"/>
    <property type="match status" value="1"/>
</dbReference>
<evidence type="ECO:0008006" key="12">
    <source>
        <dbReference type="Google" id="ProtNLM"/>
    </source>
</evidence>
<evidence type="ECO:0000313" key="10">
    <source>
        <dbReference type="Ensembl" id="ENSPFOP00000008491.2"/>
    </source>
</evidence>
<dbReference type="eggNOG" id="ENOG502SBIG">
    <property type="taxonomic scope" value="Eukaryota"/>
</dbReference>
<dbReference type="InterPro" id="IPR001870">
    <property type="entry name" value="B30.2/SPRY"/>
</dbReference>
<dbReference type="STRING" id="48698.ENSPFOP00000008491"/>
<keyword evidence="5" id="KW-0547">Nucleotide-binding</keyword>
<dbReference type="Gene3D" id="2.60.120.920">
    <property type="match status" value="1"/>
</dbReference>
<dbReference type="Pfam" id="PF13516">
    <property type="entry name" value="LRR_6"/>
    <property type="match status" value="2"/>
</dbReference>
<dbReference type="InterPro" id="IPR001611">
    <property type="entry name" value="Leu-rich_rpt"/>
</dbReference>
<comment type="subcellular location">
    <subcellularLocation>
        <location evidence="1">Cytoplasm</location>
    </subcellularLocation>
</comment>
<feature type="domain" description="NACHT" evidence="9">
    <location>
        <begin position="184"/>
        <end position="316"/>
    </location>
</feature>
<dbReference type="PROSITE" id="PS50837">
    <property type="entry name" value="NACHT"/>
    <property type="match status" value="1"/>
</dbReference>
<evidence type="ECO:0000259" key="8">
    <source>
        <dbReference type="PROSITE" id="PS50188"/>
    </source>
</evidence>
<dbReference type="Pfam" id="PF17776">
    <property type="entry name" value="NLRC4_HD2"/>
    <property type="match status" value="1"/>
</dbReference>
<dbReference type="AlphaFoldDB" id="A0A087XRT8"/>
<dbReference type="Ensembl" id="ENSPFOT00000008503.2">
    <property type="protein sequence ID" value="ENSPFOP00000008491.2"/>
    <property type="gene ID" value="ENSPFOG00000008455.2"/>
</dbReference>
<evidence type="ECO:0000256" key="7">
    <source>
        <dbReference type="SAM" id="MobiDB-lite"/>
    </source>
</evidence>
<accession>A0A087XRT8</accession>
<dbReference type="Proteomes" id="UP000028760">
    <property type="component" value="Unassembled WGS sequence"/>
</dbReference>
<dbReference type="GO" id="GO:0005524">
    <property type="term" value="F:ATP binding"/>
    <property type="evidence" value="ECO:0007669"/>
    <property type="project" value="UniProtKB-KW"/>
</dbReference>
<dbReference type="PROSITE" id="PS50188">
    <property type="entry name" value="B302_SPRY"/>
    <property type="match status" value="1"/>
</dbReference>
<keyword evidence="3" id="KW-0433">Leucine-rich repeat</keyword>
<dbReference type="SMART" id="SM00368">
    <property type="entry name" value="LRR_RI"/>
    <property type="match status" value="3"/>
</dbReference>
<reference evidence="11" key="1">
    <citation type="submission" date="2013-10" db="EMBL/GenBank/DDBJ databases">
        <authorList>
            <person name="Schartl M."/>
            <person name="Warren W."/>
        </authorList>
    </citation>
    <scope>NUCLEOTIDE SEQUENCE [LARGE SCALE GENOMIC DNA]</scope>
    <source>
        <strain evidence="11">female</strain>
    </source>
</reference>
<dbReference type="InterPro" id="IPR029495">
    <property type="entry name" value="NACHT-assoc"/>
</dbReference>
<feature type="region of interest" description="Disordered" evidence="7">
    <location>
        <begin position="43"/>
        <end position="65"/>
    </location>
</feature>
<dbReference type="Pfam" id="PF13765">
    <property type="entry name" value="PRY"/>
    <property type="match status" value="1"/>
</dbReference>
<dbReference type="GO" id="GO:0005737">
    <property type="term" value="C:cytoplasm"/>
    <property type="evidence" value="ECO:0007669"/>
    <property type="project" value="UniProtKB-SubCell"/>
</dbReference>
<evidence type="ECO:0000256" key="2">
    <source>
        <dbReference type="ARBA" id="ARBA00022490"/>
    </source>
</evidence>
<dbReference type="InterPro" id="IPR027417">
    <property type="entry name" value="P-loop_NTPase"/>
</dbReference>
<evidence type="ECO:0000256" key="1">
    <source>
        <dbReference type="ARBA" id="ARBA00004496"/>
    </source>
</evidence>
<dbReference type="Pfam" id="PF14484">
    <property type="entry name" value="FISNA"/>
    <property type="match status" value="1"/>
</dbReference>
<evidence type="ECO:0000313" key="11">
    <source>
        <dbReference type="Proteomes" id="UP000028760"/>
    </source>
</evidence>
<dbReference type="InterPro" id="IPR041267">
    <property type="entry name" value="NLRP_HD2"/>
</dbReference>
<dbReference type="FunFam" id="3.40.50.300:FF:001524">
    <property type="entry name" value="Si:dkey-126g1.7"/>
    <property type="match status" value="1"/>
</dbReference>
<dbReference type="GeneTree" id="ENSGT01150000286915"/>
<name>A0A087XRT8_POEFO</name>
<dbReference type="InterPro" id="IPR043136">
    <property type="entry name" value="B30.2/SPRY_sf"/>
</dbReference>
<dbReference type="SUPFAM" id="SSF49899">
    <property type="entry name" value="Concanavalin A-like lectins/glucanases"/>
    <property type="match status" value="1"/>
</dbReference>
<dbReference type="EMBL" id="AYCK01006062">
    <property type="status" value="NOT_ANNOTATED_CDS"/>
    <property type="molecule type" value="Genomic_DNA"/>
</dbReference>
<reference evidence="10" key="3">
    <citation type="submission" date="2025-09" db="UniProtKB">
        <authorList>
            <consortium name="Ensembl"/>
        </authorList>
    </citation>
    <scope>IDENTIFICATION</scope>
</reference>
<sequence>MKFTRHQSTQQHLNSIFMVLEENIVAFVKNELNHISKAVASGCPEDGQSNAKDVSKGEDEEQKRSSREAVLKLAMNFLRMMKQEKLADLLQCGTSAAVGQRKLKSNLKKSFQCVFEGIAREGNPVCLNQIYTELYITAGGRASVSDQHEFMQIQTASRNPDKGETKITHEQIFESFPEKLRPIRAVMTKGVAGIGKTVLTQKFALDWAEDKTNQDVHFVFPFMFRELNVLKEKKFSLMELVHHFFTETKEICEFEKFLVVFIFDGLDECRLPLDFHNNEILTDVAQSASVDVLLTNLMRGYLLPSARLWITTRPAAANQIPPECVDMVTEVRGFADPQKEHYFRKRIRDEEQARRIISHIKTTRSLHLMCHIPVFCWITSTVLEEVFKTRDGKKLPKTLTEMYIHFLVVQTKVKSLKYDGEAGLDHWSPENRKMIKSLGKLAFEQLQKGNLIFNESDLEKCGIDIRAVSVSSGVFTQIFKEEKGGLYQDKVFTFVHLSVQEFLAALYVHLMFFNSDVNLLEDENSSEFEDFYQTAVNMALKSPNGHLDLFLRFLLGLSLQSNQTLLQGLLRKTSVSPQTDISPITINNTSNYIKTKLNEGISVDKSISLLYCLNELNDHSLVEKIQESLALEQLSADELSPADWSALAFLLLSSEKDLDVFELKKYSASEEAFLRLLPVVKAANKALLSGCNLSEGSFESLSLVLSSHSSVLRELDLSNNDLKDSGVKQLSAGLKSPNCKLEILRLSVCNLNKRSCEMLSSVLSSKSSVLREMDLSNNDLEDVGVKLLSSGLESPHCKLQKLSRIEPFGERWLRPGLRKYYFKPTFDPNTINRQIKLSDDDSRAVHVREDQSYPEHPERFQDCPQLLCSEDLTGRHCWEVDWSGWVDVSVSYRGISRRVERADCRFGGNEQSWSLSCSDGGGYYVYHQKKRSFISHSSAAPKKVVVYVDYPAGSVSFFRGCGDALIHLYTFSTTFTEPLRPGVGFRFRLRSNTD</sequence>
<dbReference type="InterPro" id="IPR013320">
    <property type="entry name" value="ConA-like_dom_sf"/>
</dbReference>
<evidence type="ECO:0000256" key="5">
    <source>
        <dbReference type="ARBA" id="ARBA00022741"/>
    </source>
</evidence>
<dbReference type="PANTHER" id="PTHR24106">
    <property type="entry name" value="NACHT, LRR AND CARD DOMAINS-CONTAINING"/>
    <property type="match status" value="1"/>
</dbReference>
<evidence type="ECO:0000256" key="6">
    <source>
        <dbReference type="ARBA" id="ARBA00022840"/>
    </source>
</evidence>
<evidence type="ECO:0000256" key="4">
    <source>
        <dbReference type="ARBA" id="ARBA00022737"/>
    </source>
</evidence>
<dbReference type="InterPro" id="IPR041075">
    <property type="entry name" value="NOD1/2_WH"/>
</dbReference>
<proteinExistence type="predicted"/>